<evidence type="ECO:0000313" key="2">
    <source>
        <dbReference type="Proteomes" id="UP001194468"/>
    </source>
</evidence>
<keyword evidence="2" id="KW-1185">Reference proteome</keyword>
<evidence type="ECO:0000313" key="1">
    <source>
        <dbReference type="EMBL" id="KAF8428424.1"/>
    </source>
</evidence>
<reference evidence="1" key="1">
    <citation type="submission" date="2019-10" db="EMBL/GenBank/DDBJ databases">
        <authorList>
            <consortium name="DOE Joint Genome Institute"/>
            <person name="Kuo A."/>
            <person name="Miyauchi S."/>
            <person name="Kiss E."/>
            <person name="Drula E."/>
            <person name="Kohler A."/>
            <person name="Sanchez-Garcia M."/>
            <person name="Andreopoulos B."/>
            <person name="Barry K.W."/>
            <person name="Bonito G."/>
            <person name="Buee M."/>
            <person name="Carver A."/>
            <person name="Chen C."/>
            <person name="Cichocki N."/>
            <person name="Clum A."/>
            <person name="Culley D."/>
            <person name="Crous P.W."/>
            <person name="Fauchery L."/>
            <person name="Girlanda M."/>
            <person name="Hayes R."/>
            <person name="Keri Z."/>
            <person name="LaButti K."/>
            <person name="Lipzen A."/>
            <person name="Lombard V."/>
            <person name="Magnuson J."/>
            <person name="Maillard F."/>
            <person name="Morin E."/>
            <person name="Murat C."/>
            <person name="Nolan M."/>
            <person name="Ohm R."/>
            <person name="Pangilinan J."/>
            <person name="Pereira M."/>
            <person name="Perotto S."/>
            <person name="Peter M."/>
            <person name="Riley R."/>
            <person name="Sitrit Y."/>
            <person name="Stielow B."/>
            <person name="Szollosi G."/>
            <person name="Zifcakova L."/>
            <person name="Stursova M."/>
            <person name="Spatafora J.W."/>
            <person name="Tedersoo L."/>
            <person name="Vaario L.-M."/>
            <person name="Yamada A."/>
            <person name="Yan M."/>
            <person name="Wang P."/>
            <person name="Xu J."/>
            <person name="Bruns T."/>
            <person name="Baldrian P."/>
            <person name="Vilgalys R."/>
            <person name="Henrissat B."/>
            <person name="Grigoriev I.V."/>
            <person name="Hibbett D."/>
            <person name="Nagy L.G."/>
            <person name="Martin F.M."/>
        </authorList>
    </citation>
    <scope>NUCLEOTIDE SEQUENCE</scope>
    <source>
        <strain evidence="1">BED1</strain>
    </source>
</reference>
<proteinExistence type="predicted"/>
<dbReference type="AlphaFoldDB" id="A0AAD4BH06"/>
<gene>
    <name evidence="1" type="ORF">L210DRAFT_3652408</name>
</gene>
<dbReference type="EMBL" id="WHUW01000074">
    <property type="protein sequence ID" value="KAF8428424.1"/>
    <property type="molecule type" value="Genomic_DNA"/>
</dbReference>
<accession>A0AAD4BH06</accession>
<protein>
    <submittedName>
        <fullName evidence="1">Uncharacterized protein</fullName>
    </submittedName>
</protein>
<sequence length="226" mass="25554">MPIVNQDVHFLPSGNKIKPPTKLLPVRDGERDTYLWYITKDEYLRLNKIFGHEFQETGLGGTKVVGLPSPCPGCGKYTEFIDWVWTALRRGVHTREFMFNALKQGRQGAENMHDVYCSECGLLTPVRSRDNSEGGLDAPTIDQAKPIERSKYDLMPELLERKEELAAGRPAKKEVVMWDEWWLDDKGSTAAYRARIAKQKAEAEAEAKLKAESAKKEGPVCNLICV</sequence>
<comment type="caution">
    <text evidence="1">The sequence shown here is derived from an EMBL/GenBank/DDBJ whole genome shotgun (WGS) entry which is preliminary data.</text>
</comment>
<reference evidence="1" key="2">
    <citation type="journal article" date="2020" name="Nat. Commun.">
        <title>Large-scale genome sequencing of mycorrhizal fungi provides insights into the early evolution of symbiotic traits.</title>
        <authorList>
            <person name="Miyauchi S."/>
            <person name="Kiss E."/>
            <person name="Kuo A."/>
            <person name="Drula E."/>
            <person name="Kohler A."/>
            <person name="Sanchez-Garcia M."/>
            <person name="Morin E."/>
            <person name="Andreopoulos B."/>
            <person name="Barry K.W."/>
            <person name="Bonito G."/>
            <person name="Buee M."/>
            <person name="Carver A."/>
            <person name="Chen C."/>
            <person name="Cichocki N."/>
            <person name="Clum A."/>
            <person name="Culley D."/>
            <person name="Crous P.W."/>
            <person name="Fauchery L."/>
            <person name="Girlanda M."/>
            <person name="Hayes R.D."/>
            <person name="Keri Z."/>
            <person name="LaButti K."/>
            <person name="Lipzen A."/>
            <person name="Lombard V."/>
            <person name="Magnuson J."/>
            <person name="Maillard F."/>
            <person name="Murat C."/>
            <person name="Nolan M."/>
            <person name="Ohm R.A."/>
            <person name="Pangilinan J."/>
            <person name="Pereira M.F."/>
            <person name="Perotto S."/>
            <person name="Peter M."/>
            <person name="Pfister S."/>
            <person name="Riley R."/>
            <person name="Sitrit Y."/>
            <person name="Stielow J.B."/>
            <person name="Szollosi G."/>
            <person name="Zifcakova L."/>
            <person name="Stursova M."/>
            <person name="Spatafora J.W."/>
            <person name="Tedersoo L."/>
            <person name="Vaario L.M."/>
            <person name="Yamada A."/>
            <person name="Yan M."/>
            <person name="Wang P."/>
            <person name="Xu J."/>
            <person name="Bruns T."/>
            <person name="Baldrian P."/>
            <person name="Vilgalys R."/>
            <person name="Dunand C."/>
            <person name="Henrissat B."/>
            <person name="Grigoriev I.V."/>
            <person name="Hibbett D."/>
            <person name="Nagy L.G."/>
            <person name="Martin F.M."/>
        </authorList>
    </citation>
    <scope>NUCLEOTIDE SEQUENCE</scope>
    <source>
        <strain evidence="1">BED1</strain>
    </source>
</reference>
<dbReference type="Proteomes" id="UP001194468">
    <property type="component" value="Unassembled WGS sequence"/>
</dbReference>
<name>A0AAD4BH06_BOLED</name>
<organism evidence="1 2">
    <name type="scientific">Boletus edulis BED1</name>
    <dbReference type="NCBI Taxonomy" id="1328754"/>
    <lineage>
        <taxon>Eukaryota</taxon>
        <taxon>Fungi</taxon>
        <taxon>Dikarya</taxon>
        <taxon>Basidiomycota</taxon>
        <taxon>Agaricomycotina</taxon>
        <taxon>Agaricomycetes</taxon>
        <taxon>Agaricomycetidae</taxon>
        <taxon>Boletales</taxon>
        <taxon>Boletineae</taxon>
        <taxon>Boletaceae</taxon>
        <taxon>Boletoideae</taxon>
        <taxon>Boletus</taxon>
    </lineage>
</organism>